<keyword evidence="9 10" id="KW-0472">Membrane</keyword>
<evidence type="ECO:0000256" key="10">
    <source>
        <dbReference type="SAM" id="Phobius"/>
    </source>
</evidence>
<dbReference type="InParanoid" id="A0A7M7R0F0"/>
<evidence type="ECO:0000256" key="1">
    <source>
        <dbReference type="ARBA" id="ARBA00002620"/>
    </source>
</evidence>
<dbReference type="EnsemblMetazoa" id="XM_032601562">
    <property type="protein sequence ID" value="XP_032457453"/>
    <property type="gene ID" value="LOC100115226"/>
</dbReference>
<keyword evidence="5 10" id="KW-0812">Transmembrane</keyword>
<evidence type="ECO:0000256" key="2">
    <source>
        <dbReference type="ARBA" id="ARBA00004167"/>
    </source>
</evidence>
<evidence type="ECO:0000256" key="3">
    <source>
        <dbReference type="ARBA" id="ARBA00004173"/>
    </source>
</evidence>
<evidence type="ECO:0000256" key="8">
    <source>
        <dbReference type="ARBA" id="ARBA00023128"/>
    </source>
</evidence>
<name>A0A7M7R0F0_NASVI</name>
<protein>
    <submittedName>
        <fullName evidence="11">Uncharacterized protein</fullName>
    </submittedName>
</protein>
<dbReference type="OrthoDB" id="5960253at2759"/>
<dbReference type="GO" id="GO:0005739">
    <property type="term" value="C:mitochondrion"/>
    <property type="evidence" value="ECO:0007669"/>
    <property type="project" value="UniProtKB-SubCell"/>
</dbReference>
<evidence type="ECO:0000256" key="5">
    <source>
        <dbReference type="ARBA" id="ARBA00022692"/>
    </source>
</evidence>
<evidence type="ECO:0000256" key="9">
    <source>
        <dbReference type="ARBA" id="ARBA00023136"/>
    </source>
</evidence>
<evidence type="ECO:0000256" key="7">
    <source>
        <dbReference type="ARBA" id="ARBA00023034"/>
    </source>
</evidence>
<keyword evidence="12" id="KW-1185">Reference proteome</keyword>
<organism evidence="11 12">
    <name type="scientific">Nasonia vitripennis</name>
    <name type="common">Parasitic wasp</name>
    <dbReference type="NCBI Taxonomy" id="7425"/>
    <lineage>
        <taxon>Eukaryota</taxon>
        <taxon>Metazoa</taxon>
        <taxon>Ecdysozoa</taxon>
        <taxon>Arthropoda</taxon>
        <taxon>Hexapoda</taxon>
        <taxon>Insecta</taxon>
        <taxon>Pterygota</taxon>
        <taxon>Neoptera</taxon>
        <taxon>Endopterygota</taxon>
        <taxon>Hymenoptera</taxon>
        <taxon>Apocrita</taxon>
        <taxon>Proctotrupomorpha</taxon>
        <taxon>Chalcidoidea</taxon>
        <taxon>Pteromalidae</taxon>
        <taxon>Pteromalinae</taxon>
        <taxon>Nasonia</taxon>
    </lineage>
</organism>
<dbReference type="FunCoup" id="A0A7M7R0F0">
    <property type="interactions" value="114"/>
</dbReference>
<dbReference type="PANTHER" id="PTHR21425">
    <property type="entry name" value="NICE-3"/>
    <property type="match status" value="1"/>
</dbReference>
<dbReference type="InterPro" id="IPR010876">
    <property type="entry name" value="C1orf43"/>
</dbReference>
<evidence type="ECO:0000256" key="4">
    <source>
        <dbReference type="ARBA" id="ARBA00004555"/>
    </source>
</evidence>
<feature type="transmembrane region" description="Helical" evidence="10">
    <location>
        <begin position="6"/>
        <end position="28"/>
    </location>
</feature>
<evidence type="ECO:0000313" key="12">
    <source>
        <dbReference type="Proteomes" id="UP000002358"/>
    </source>
</evidence>
<dbReference type="OMA" id="QHAKVNM"/>
<accession>A0A7M7R0F0</accession>
<dbReference type="Pfam" id="PF07406">
    <property type="entry name" value="NICE-3"/>
    <property type="match status" value="1"/>
</dbReference>
<sequence>MLQQLSGVNIVLFIAAGVQTVILLFIFAKRQIMRFTLRSRRGPHTPIAYDTIKSLRKEIDRRIHVIPRIQYEPYLDESIHKLMNEGPIPSHFYRLKAVNDFKKLGELQINHQNNFFKRHPKENIRGYLINALSDNLTGNGQHMIHEFCDLYEHARHDPSEFQDEEYEIYSKLLLKLIDAYV</sequence>
<dbReference type="GO" id="GO:0016020">
    <property type="term" value="C:membrane"/>
    <property type="evidence" value="ECO:0007669"/>
    <property type="project" value="UniProtKB-SubCell"/>
</dbReference>
<reference evidence="11" key="1">
    <citation type="submission" date="2021-01" db="UniProtKB">
        <authorList>
            <consortium name="EnsemblMetazoa"/>
        </authorList>
    </citation>
    <scope>IDENTIFICATION</scope>
</reference>
<dbReference type="GO" id="GO:0005794">
    <property type="term" value="C:Golgi apparatus"/>
    <property type="evidence" value="ECO:0007669"/>
    <property type="project" value="UniProtKB-SubCell"/>
</dbReference>
<keyword evidence="6 10" id="KW-1133">Transmembrane helix</keyword>
<evidence type="ECO:0000256" key="6">
    <source>
        <dbReference type="ARBA" id="ARBA00022989"/>
    </source>
</evidence>
<dbReference type="PANTHER" id="PTHR21425:SF2">
    <property type="entry name" value="PROTEIN C1ORF43"/>
    <property type="match status" value="1"/>
</dbReference>
<dbReference type="Proteomes" id="UP000002358">
    <property type="component" value="Unassembled WGS sequence"/>
</dbReference>
<gene>
    <name evidence="11" type="primary">100115226</name>
</gene>
<dbReference type="EnsemblMetazoa" id="XM_001599958">
    <property type="protein sequence ID" value="XP_001600008"/>
    <property type="gene ID" value="LOC100115226"/>
</dbReference>
<dbReference type="AlphaFoldDB" id="A0A7M7R0F0"/>
<dbReference type="KEGG" id="nvi:100115226"/>
<evidence type="ECO:0000313" key="11">
    <source>
        <dbReference type="EnsemblMetazoa" id="XP_032457453"/>
    </source>
</evidence>
<dbReference type="SMR" id="A0A7M7R0F0"/>
<keyword evidence="7" id="KW-0333">Golgi apparatus</keyword>
<comment type="function">
    <text evidence="1">General regulator of phagocytosis. Required to uptake Gram negative bacterium by macrophages.</text>
</comment>
<keyword evidence="8" id="KW-0496">Mitochondrion</keyword>
<proteinExistence type="predicted"/>
<comment type="subcellular location">
    <subcellularLocation>
        <location evidence="4">Golgi apparatus</location>
    </subcellularLocation>
    <subcellularLocation>
        <location evidence="2">Membrane</location>
        <topology evidence="2">Single-pass membrane protein</topology>
    </subcellularLocation>
    <subcellularLocation>
        <location evidence="3">Mitochondrion</location>
    </subcellularLocation>
</comment>